<dbReference type="RefSeq" id="WP_148818210.1">
    <property type="nucleotide sequence ID" value="NZ_CP043046.1"/>
</dbReference>
<dbReference type="Proteomes" id="UP000325161">
    <property type="component" value="Chromosome"/>
</dbReference>
<keyword evidence="2" id="KW-1185">Reference proteome</keyword>
<protein>
    <submittedName>
        <fullName evidence="1">DUF4865 family protein</fullName>
    </submittedName>
</protein>
<accession>A0A5C0B1R3</accession>
<reference evidence="1 2" key="1">
    <citation type="submission" date="2019-08" db="EMBL/GenBank/DDBJ databases">
        <title>Amphibian skin-associated Pigmentiphaga: genome sequence and occurrence across geography and hosts.</title>
        <authorList>
            <person name="Bletz M.C."/>
            <person name="Bunk B."/>
            <person name="Sproeer C."/>
            <person name="Biwer P."/>
            <person name="Reiter S."/>
            <person name="Rabemananjara F.C.E."/>
            <person name="Schulz S."/>
            <person name="Overmann J."/>
            <person name="Vences M."/>
        </authorList>
    </citation>
    <scope>NUCLEOTIDE SEQUENCE [LARGE SCALE GENOMIC DNA]</scope>
    <source>
        <strain evidence="1 2">Mada1488</strain>
    </source>
</reference>
<proteinExistence type="predicted"/>
<dbReference type="EMBL" id="CP043046">
    <property type="protein sequence ID" value="QEI08739.1"/>
    <property type="molecule type" value="Genomic_DNA"/>
</dbReference>
<dbReference type="Pfam" id="PF16157">
    <property type="entry name" value="DUF4865"/>
    <property type="match status" value="1"/>
</dbReference>
<dbReference type="InterPro" id="IPR032349">
    <property type="entry name" value="DUF4865"/>
</dbReference>
<dbReference type="KEGG" id="pacr:FXN63_24995"/>
<dbReference type="AlphaFoldDB" id="A0A5C0B1R3"/>
<organism evidence="1 2">
    <name type="scientific">Pigmentiphaga aceris</name>
    <dbReference type="NCBI Taxonomy" id="1940612"/>
    <lineage>
        <taxon>Bacteria</taxon>
        <taxon>Pseudomonadati</taxon>
        <taxon>Pseudomonadota</taxon>
        <taxon>Betaproteobacteria</taxon>
        <taxon>Burkholderiales</taxon>
        <taxon>Alcaligenaceae</taxon>
        <taxon>Pigmentiphaga</taxon>
    </lineage>
</organism>
<evidence type="ECO:0000313" key="1">
    <source>
        <dbReference type="EMBL" id="QEI08739.1"/>
    </source>
</evidence>
<evidence type="ECO:0000313" key="2">
    <source>
        <dbReference type="Proteomes" id="UP000325161"/>
    </source>
</evidence>
<sequence>MFAMQYEHRLPADYDMQVIRDRAATRGPLWDATPGLVLKAFVARTRGQGGSHANLYGSVYLWQDAASAMRLLTTEKFRIVTDSFGRPQVPTWLPLDALAGPAAAAGTAKTLYRDTVALASNADIAEAVAAAAARNRATAKRADTVAAWVVLDSASWQLVWFTLSSAEPDLAQPGEIYQVWYLAGPGIAALPSV</sequence>
<gene>
    <name evidence="1" type="ORF">FXN63_24995</name>
</gene>
<name>A0A5C0B1R3_9BURK</name>
<dbReference type="OrthoDB" id="2065010at2"/>